<dbReference type="InterPro" id="IPR002058">
    <property type="entry name" value="PAP_assoc"/>
</dbReference>
<dbReference type="OMA" id="HENWAIE"/>
<dbReference type="Gene3D" id="1.10.1410.10">
    <property type="match status" value="1"/>
</dbReference>
<gene>
    <name evidence="7" type="ORF">X777_15409</name>
</gene>
<proteinExistence type="predicted"/>
<dbReference type="OrthoDB" id="407432at2759"/>
<evidence type="ECO:0000256" key="5">
    <source>
        <dbReference type="ARBA" id="ARBA00022842"/>
    </source>
</evidence>
<evidence type="ECO:0000259" key="6">
    <source>
        <dbReference type="PROSITE" id="PS00028"/>
    </source>
</evidence>
<comment type="cofactor">
    <cofactor evidence="2">
        <name>Mg(2+)</name>
        <dbReference type="ChEBI" id="CHEBI:18420"/>
    </cofactor>
</comment>
<reference evidence="7 8" key="1">
    <citation type="journal article" date="2014" name="Curr. Biol.">
        <title>The genome of the clonal raider ant Cerapachys biroi.</title>
        <authorList>
            <person name="Oxley P.R."/>
            <person name="Ji L."/>
            <person name="Fetter-Pruneda I."/>
            <person name="McKenzie S.K."/>
            <person name="Li C."/>
            <person name="Hu H."/>
            <person name="Zhang G."/>
            <person name="Kronauer D.J."/>
        </authorList>
    </citation>
    <scope>NUCLEOTIDE SEQUENCE [LARGE SCALE GENOMIC DNA]</scope>
</reference>
<feature type="domain" description="C2H2-type" evidence="6">
    <location>
        <begin position="395"/>
        <end position="415"/>
    </location>
</feature>
<organism evidence="7 8">
    <name type="scientific">Ooceraea biroi</name>
    <name type="common">Clonal raider ant</name>
    <name type="synonym">Cerapachys biroi</name>
    <dbReference type="NCBI Taxonomy" id="2015173"/>
    <lineage>
        <taxon>Eukaryota</taxon>
        <taxon>Metazoa</taxon>
        <taxon>Ecdysozoa</taxon>
        <taxon>Arthropoda</taxon>
        <taxon>Hexapoda</taxon>
        <taxon>Insecta</taxon>
        <taxon>Pterygota</taxon>
        <taxon>Neoptera</taxon>
        <taxon>Endopterygota</taxon>
        <taxon>Hymenoptera</taxon>
        <taxon>Apocrita</taxon>
        <taxon>Aculeata</taxon>
        <taxon>Formicoidea</taxon>
        <taxon>Formicidae</taxon>
        <taxon>Dorylinae</taxon>
        <taxon>Ooceraea</taxon>
    </lineage>
</organism>
<evidence type="ECO:0000313" key="7">
    <source>
        <dbReference type="EMBL" id="EZA47661.1"/>
    </source>
</evidence>
<dbReference type="SUPFAM" id="SSF81631">
    <property type="entry name" value="PAP/OAS1 substrate-binding domain"/>
    <property type="match status" value="1"/>
</dbReference>
<dbReference type="PANTHER" id="PTHR12271:SF66">
    <property type="entry name" value="TERMINAL URIDYLYLTRANSFERASE TAILOR"/>
    <property type="match status" value="1"/>
</dbReference>
<dbReference type="SMART" id="SM00355">
    <property type="entry name" value="ZnF_C2H2"/>
    <property type="match status" value="5"/>
</dbReference>
<dbReference type="AlphaFoldDB" id="A0A026VVZ4"/>
<dbReference type="PROSITE" id="PS00028">
    <property type="entry name" value="ZINC_FINGER_C2H2_1"/>
    <property type="match status" value="1"/>
</dbReference>
<dbReference type="GO" id="GO:1990817">
    <property type="term" value="F:poly(A) RNA polymerase activity"/>
    <property type="evidence" value="ECO:0007669"/>
    <property type="project" value="UniProtKB-ARBA"/>
</dbReference>
<dbReference type="GO" id="GO:0031123">
    <property type="term" value="P:RNA 3'-end processing"/>
    <property type="evidence" value="ECO:0007669"/>
    <property type="project" value="TreeGrafter"/>
</dbReference>
<evidence type="ECO:0000256" key="4">
    <source>
        <dbReference type="ARBA" id="ARBA00022723"/>
    </source>
</evidence>
<dbReference type="Pfam" id="PF22600">
    <property type="entry name" value="MTPAP-like_central"/>
    <property type="match status" value="1"/>
</dbReference>
<dbReference type="InterPro" id="IPR054708">
    <property type="entry name" value="MTPAP-like_central"/>
</dbReference>
<keyword evidence="8" id="KW-1185">Reference proteome</keyword>
<dbReference type="InterPro" id="IPR043519">
    <property type="entry name" value="NT_sf"/>
</dbReference>
<dbReference type="Gene3D" id="3.30.460.10">
    <property type="entry name" value="Beta Polymerase, domain 2"/>
    <property type="match status" value="1"/>
</dbReference>
<keyword evidence="4" id="KW-0479">Metal-binding</keyword>
<dbReference type="STRING" id="2015173.A0A026VVZ4"/>
<dbReference type="CDD" id="cd05402">
    <property type="entry name" value="NT_PAP_TUTase"/>
    <property type="match status" value="1"/>
</dbReference>
<dbReference type="GO" id="GO:0046872">
    <property type="term" value="F:metal ion binding"/>
    <property type="evidence" value="ECO:0007669"/>
    <property type="project" value="UniProtKB-KW"/>
</dbReference>
<accession>A0A026VVZ4</accession>
<dbReference type="Pfam" id="PF03828">
    <property type="entry name" value="PAP_assoc"/>
    <property type="match status" value="1"/>
</dbReference>
<keyword evidence="3" id="KW-0808">Transferase</keyword>
<evidence type="ECO:0000256" key="3">
    <source>
        <dbReference type="ARBA" id="ARBA00022679"/>
    </source>
</evidence>
<protein>
    <submittedName>
        <fullName evidence="7">Speckle targeted PIP5K1A-regulated poly(A) polymerase</fullName>
    </submittedName>
</protein>
<dbReference type="InterPro" id="IPR013087">
    <property type="entry name" value="Znf_C2H2_type"/>
</dbReference>
<name>A0A026VVZ4_OOCBI</name>
<evidence type="ECO:0000256" key="2">
    <source>
        <dbReference type="ARBA" id="ARBA00001946"/>
    </source>
</evidence>
<dbReference type="EMBL" id="KK107796">
    <property type="protein sequence ID" value="EZA47661.1"/>
    <property type="molecule type" value="Genomic_DNA"/>
</dbReference>
<evidence type="ECO:0000313" key="8">
    <source>
        <dbReference type="Proteomes" id="UP000053097"/>
    </source>
</evidence>
<sequence>MFKCSFCNEIIHGVLLLQQHFTKCKHEENMVKLVQIKKEEYNSSNNAKDYLELFEFLSIISWKNDNGTLQATEQPVLYIKIRRRAHTKPNCSIREQFKYVCFICHCALQSTKNIITHFGDKQVHLHQLESTLHKYNLVYRDMYPAPSPKMEHNTLECPKIEPPTDVSGNSRILVRQADNFEIKTSNDSKYECESNKSEESAPRFFMSPEVSADINVLIRNPQLENLSKLVPDEISINALDYYNQIYKKRFLEFEEIMFICKKEALEKIKLSIKVYAQVSGQNLNLYLCLLCNVQHACNVHEFFDHIRSTEHVRHLEMLKKHAGDEKFEQLQELMTYSTSTRTRCYACNMTLPTAMITTHMLSLLHKIKRVQLLVQMENMVEELKALWYSIQYFACVTCNFRYKRKIDFMEHLQRHTSIEYISDNSNFGFCITCATLWYDRKTPTMTYSIHRQKRTHQYLENTKDFAITPLPPTVQKLLKNIDETVAKLFKEAENVLNDPRPIQLKTELEHAFKTYNLPVEMCIFGSRITGLALPNSDIDLYLNFGDENTDLNVIKRRSKRIQNCLRTNSDNWEIELTLERSRTPLIKLRHRLIGLHCDLSFTNGLSVENSKLIKSFNTAYPPCQKLILFLKKWMSLSGLSGSKAITNYALTWLVIFYLQVQYRIPSVADLIKSHNESKIVSGWETGVGSTVPIHIPELPIDELLLGFFRYYGEFDYMHCIVCPLLGKVCYKESFTEQTSLPEAMTLYVSQMSSAKAEYFRIDSSMCVQDPFDLAHNLTKAVPTLMLKRFKQYCNESVTVLHYNITLSTSQKRASSSSKKAKKMRSGET</sequence>
<evidence type="ECO:0000256" key="1">
    <source>
        <dbReference type="ARBA" id="ARBA00001936"/>
    </source>
</evidence>
<dbReference type="SUPFAM" id="SSF81301">
    <property type="entry name" value="Nucleotidyltransferase"/>
    <property type="match status" value="1"/>
</dbReference>
<comment type="cofactor">
    <cofactor evidence="1">
        <name>Mn(2+)</name>
        <dbReference type="ChEBI" id="CHEBI:29035"/>
    </cofactor>
</comment>
<dbReference type="Proteomes" id="UP000053097">
    <property type="component" value="Unassembled WGS sequence"/>
</dbReference>
<dbReference type="GO" id="GO:0050265">
    <property type="term" value="F:RNA uridylyltransferase activity"/>
    <property type="evidence" value="ECO:0007669"/>
    <property type="project" value="TreeGrafter"/>
</dbReference>
<keyword evidence="5" id="KW-0460">Magnesium</keyword>
<dbReference type="PANTHER" id="PTHR12271">
    <property type="entry name" value="POLY A POLYMERASE CID PAP -RELATED"/>
    <property type="match status" value="1"/>
</dbReference>